<comment type="caution">
    <text evidence="2">The sequence shown here is derived from an EMBL/GenBank/DDBJ whole genome shotgun (WGS) entry which is preliminary data.</text>
</comment>
<evidence type="ECO:0000313" key="3">
    <source>
        <dbReference type="Proteomes" id="UP001208570"/>
    </source>
</evidence>
<accession>A0AAD9MZH8</accession>
<dbReference type="AlphaFoldDB" id="A0AAD9MZH8"/>
<gene>
    <name evidence="2" type="ORF">LSH36_486g06055</name>
</gene>
<dbReference type="Proteomes" id="UP001208570">
    <property type="component" value="Unassembled WGS sequence"/>
</dbReference>
<feature type="compositionally biased region" description="Polar residues" evidence="1">
    <location>
        <begin position="314"/>
        <end position="325"/>
    </location>
</feature>
<dbReference type="PANTHER" id="PTHR21580:SF28">
    <property type="entry name" value="BOREALIN N-TERMINAL DOMAIN-CONTAINING PROTEIN-RELATED"/>
    <property type="match status" value="1"/>
</dbReference>
<organism evidence="2 3">
    <name type="scientific">Paralvinella palmiformis</name>
    <dbReference type="NCBI Taxonomy" id="53620"/>
    <lineage>
        <taxon>Eukaryota</taxon>
        <taxon>Metazoa</taxon>
        <taxon>Spiralia</taxon>
        <taxon>Lophotrochozoa</taxon>
        <taxon>Annelida</taxon>
        <taxon>Polychaeta</taxon>
        <taxon>Sedentaria</taxon>
        <taxon>Canalipalpata</taxon>
        <taxon>Terebellida</taxon>
        <taxon>Terebelliformia</taxon>
        <taxon>Alvinellidae</taxon>
        <taxon>Paralvinella</taxon>
    </lineage>
</organism>
<name>A0AAD9MZH8_9ANNE</name>
<evidence type="ECO:0000313" key="2">
    <source>
        <dbReference type="EMBL" id="KAK2148734.1"/>
    </source>
</evidence>
<dbReference type="EMBL" id="JAODUP010000486">
    <property type="protein sequence ID" value="KAK2148734.1"/>
    <property type="molecule type" value="Genomic_DNA"/>
</dbReference>
<dbReference type="PANTHER" id="PTHR21580">
    <property type="entry name" value="SHIPPO-1-RELATED"/>
    <property type="match status" value="1"/>
</dbReference>
<dbReference type="InterPro" id="IPR051291">
    <property type="entry name" value="CIMAP"/>
</dbReference>
<proteinExistence type="predicted"/>
<keyword evidence="3" id="KW-1185">Reference proteome</keyword>
<sequence>MDTEMIPVKSAQVSPADFDTGGDLVWKTKTIYVKSKGETQPYNIRRNGHLTEGVGSGRYKVNNLGMGSTGPKHVVASRSKEGIQTGPPNCLIQPVDTLVSHPDVYDFSSGVATPGPTYKPRSERGYKKSIGLPAKEVAAEGPGPAAYDTRDKEEQGPAYTIARRVPLAGYGKQREFTPGPNQYTLPETVGNGPAAVLTYKPFEVAQGAHPGPADYTIKDTTLKKTPTHAFAQRTKPHFPDILQYPDTGSHNPAPCDYSDAALETISKNRGPKFSMGRKLKRFRGDVGPGPAAYFPQLPRNKQGFSITKKPTKSIGESTPASNSYDIKRNLTNKGEAIGPKFSLRSRHSPFVYSGFRNINVIRG</sequence>
<dbReference type="InterPro" id="IPR010736">
    <property type="entry name" value="SHIPPO-rpt"/>
</dbReference>
<reference evidence="2" key="1">
    <citation type="journal article" date="2023" name="Mol. Biol. Evol.">
        <title>Third-Generation Sequencing Reveals the Adaptive Role of the Epigenome in Three Deep-Sea Polychaetes.</title>
        <authorList>
            <person name="Perez M."/>
            <person name="Aroh O."/>
            <person name="Sun Y."/>
            <person name="Lan Y."/>
            <person name="Juniper S.K."/>
            <person name="Young C.R."/>
            <person name="Angers B."/>
            <person name="Qian P.Y."/>
        </authorList>
    </citation>
    <scope>NUCLEOTIDE SEQUENCE</scope>
    <source>
        <strain evidence="2">P08H-3</strain>
    </source>
</reference>
<evidence type="ECO:0000256" key="1">
    <source>
        <dbReference type="SAM" id="MobiDB-lite"/>
    </source>
</evidence>
<protein>
    <submittedName>
        <fullName evidence="2">Uncharacterized protein</fullName>
    </submittedName>
</protein>
<dbReference type="Pfam" id="PF07004">
    <property type="entry name" value="SHIPPO-rpt"/>
    <property type="match status" value="4"/>
</dbReference>
<feature type="region of interest" description="Disordered" evidence="1">
    <location>
        <begin position="295"/>
        <end position="325"/>
    </location>
</feature>